<feature type="domain" description="DUF7144" evidence="2">
    <location>
        <begin position="13"/>
        <end position="122"/>
    </location>
</feature>
<gene>
    <name evidence="3" type="ORF">EV187_2821</name>
</gene>
<dbReference type="InterPro" id="IPR055568">
    <property type="entry name" value="DUF7144"/>
</dbReference>
<dbReference type="Proteomes" id="UP000293289">
    <property type="component" value="Unassembled WGS sequence"/>
</dbReference>
<feature type="transmembrane region" description="Helical" evidence="1">
    <location>
        <begin position="107"/>
        <end position="125"/>
    </location>
</feature>
<dbReference type="EMBL" id="SGWY01000003">
    <property type="protein sequence ID" value="RZS64434.1"/>
    <property type="molecule type" value="Genomic_DNA"/>
</dbReference>
<organism evidence="3 4">
    <name type="scientific">Agromyces ramosus</name>
    <dbReference type="NCBI Taxonomy" id="33879"/>
    <lineage>
        <taxon>Bacteria</taxon>
        <taxon>Bacillati</taxon>
        <taxon>Actinomycetota</taxon>
        <taxon>Actinomycetes</taxon>
        <taxon>Micrococcales</taxon>
        <taxon>Microbacteriaceae</taxon>
        <taxon>Agromyces</taxon>
    </lineage>
</organism>
<dbReference type="OrthoDB" id="4981655at2"/>
<name>A0A4Q7M9B1_9MICO</name>
<dbReference type="RefSeq" id="WP_130353667.1">
    <property type="nucleotide sequence ID" value="NZ_SGWY01000003.1"/>
</dbReference>
<dbReference type="AlphaFoldDB" id="A0A4Q7M9B1"/>
<feature type="transmembrane region" description="Helical" evidence="1">
    <location>
        <begin position="79"/>
        <end position="101"/>
    </location>
</feature>
<keyword evidence="4" id="KW-1185">Reference proteome</keyword>
<accession>A0A4Q7M9B1</accession>
<proteinExistence type="predicted"/>
<evidence type="ECO:0000259" key="2">
    <source>
        <dbReference type="Pfam" id="PF23636"/>
    </source>
</evidence>
<evidence type="ECO:0000313" key="4">
    <source>
        <dbReference type="Proteomes" id="UP000293289"/>
    </source>
</evidence>
<keyword evidence="1" id="KW-0812">Transmembrane</keyword>
<reference evidence="3 4" key="1">
    <citation type="submission" date="2019-02" db="EMBL/GenBank/DDBJ databases">
        <title>Genomic Encyclopedia of Type Strains, Phase IV (KMG-IV): sequencing the most valuable type-strain genomes for metagenomic binning, comparative biology and taxonomic classification.</title>
        <authorList>
            <person name="Goeker M."/>
        </authorList>
    </citation>
    <scope>NUCLEOTIDE SEQUENCE [LARGE SCALE GENOMIC DNA]</scope>
    <source>
        <strain evidence="3 4">DSM 43045</strain>
    </source>
</reference>
<comment type="caution">
    <text evidence="3">The sequence shown here is derived from an EMBL/GenBank/DDBJ whole genome shotgun (WGS) entry which is preliminary data.</text>
</comment>
<sequence length="143" mass="14578">MSDQFGPKRPLGVTIVAALAIIAGTFDVIGGIVLLATQSDPDVADAFGGAGIATTIAIMEIVLGIFMLLIAFGLLRGNAVARIAATVVQALSLAGSIWIGIAQPSTLATEIVSALVALAILMLLWSGEATRYFKGLAPDQPTS</sequence>
<keyword evidence="1" id="KW-1133">Transmembrane helix</keyword>
<feature type="transmembrane region" description="Helical" evidence="1">
    <location>
        <begin position="12"/>
        <end position="35"/>
    </location>
</feature>
<keyword evidence="1" id="KW-0472">Membrane</keyword>
<feature type="transmembrane region" description="Helical" evidence="1">
    <location>
        <begin position="47"/>
        <end position="72"/>
    </location>
</feature>
<evidence type="ECO:0000313" key="3">
    <source>
        <dbReference type="EMBL" id="RZS64434.1"/>
    </source>
</evidence>
<dbReference type="Pfam" id="PF23636">
    <property type="entry name" value="DUF7144"/>
    <property type="match status" value="1"/>
</dbReference>
<protein>
    <recommendedName>
        <fullName evidence="2">DUF7144 domain-containing protein</fullName>
    </recommendedName>
</protein>
<evidence type="ECO:0000256" key="1">
    <source>
        <dbReference type="SAM" id="Phobius"/>
    </source>
</evidence>